<dbReference type="EMBL" id="RFDI01000855">
    <property type="protein sequence ID" value="RSR52133.1"/>
    <property type="molecule type" value="Genomic_DNA"/>
</dbReference>
<keyword evidence="1" id="KW-1133">Transmembrane helix</keyword>
<sequence>MDNLQTNIAVVTQQRAKHTKTRYYILAMIFLVTAFNYGDRATLSMAATPMSHE</sequence>
<protein>
    <submittedName>
        <fullName evidence="2">MFS transporter</fullName>
    </submittedName>
</protein>
<feature type="transmembrane region" description="Helical" evidence="1">
    <location>
        <begin position="21"/>
        <end position="38"/>
    </location>
</feature>
<accession>A0A429MN35</accession>
<feature type="non-terminal residue" evidence="2">
    <location>
        <position position="53"/>
    </location>
</feature>
<name>A0A429MN35_ACIBA</name>
<evidence type="ECO:0000313" key="2">
    <source>
        <dbReference type="EMBL" id="RSR52133.1"/>
    </source>
</evidence>
<organism evidence="2 3">
    <name type="scientific">Acinetobacter baumannii</name>
    <dbReference type="NCBI Taxonomy" id="470"/>
    <lineage>
        <taxon>Bacteria</taxon>
        <taxon>Pseudomonadati</taxon>
        <taxon>Pseudomonadota</taxon>
        <taxon>Gammaproteobacteria</taxon>
        <taxon>Moraxellales</taxon>
        <taxon>Moraxellaceae</taxon>
        <taxon>Acinetobacter</taxon>
        <taxon>Acinetobacter calcoaceticus/baumannii complex</taxon>
    </lineage>
</organism>
<reference evidence="2 3" key="1">
    <citation type="submission" date="2018-10" db="EMBL/GenBank/DDBJ databases">
        <title>GWAS and RNA-Seq identify cryptic mechanisms of antimicrobial resistance in Acinetobacter baumannii.</title>
        <authorList>
            <person name="Sahl J.W."/>
        </authorList>
    </citation>
    <scope>NUCLEOTIDE SEQUENCE [LARGE SCALE GENOMIC DNA]</scope>
    <source>
        <strain evidence="2 3">TG28175</strain>
    </source>
</reference>
<gene>
    <name evidence="2" type="ORF">EA686_15200</name>
</gene>
<keyword evidence="1" id="KW-0472">Membrane</keyword>
<evidence type="ECO:0000313" key="3">
    <source>
        <dbReference type="Proteomes" id="UP000280073"/>
    </source>
</evidence>
<keyword evidence="1" id="KW-0812">Transmembrane</keyword>
<dbReference type="Proteomes" id="UP000280073">
    <property type="component" value="Unassembled WGS sequence"/>
</dbReference>
<comment type="caution">
    <text evidence="2">The sequence shown here is derived from an EMBL/GenBank/DDBJ whole genome shotgun (WGS) entry which is preliminary data.</text>
</comment>
<evidence type="ECO:0000256" key="1">
    <source>
        <dbReference type="SAM" id="Phobius"/>
    </source>
</evidence>
<proteinExistence type="predicted"/>
<dbReference type="AlphaFoldDB" id="A0A429MN35"/>